<dbReference type="STRING" id="418459.E3K638"/>
<feature type="compositionally biased region" description="Polar residues" evidence="1">
    <location>
        <begin position="171"/>
        <end position="206"/>
    </location>
</feature>
<name>E3K638_PUCGT</name>
<evidence type="ECO:0000313" key="2">
    <source>
        <dbReference type="EMBL" id="EFP79609.2"/>
    </source>
</evidence>
<dbReference type="HOGENOM" id="CLU_1332512_0_0_1"/>
<proteinExistence type="predicted"/>
<keyword evidence="3" id="KW-1185">Reference proteome</keyword>
<dbReference type="KEGG" id="pgr:PGTG_05930"/>
<gene>
    <name evidence="2" type="ORF">PGTG_05930</name>
</gene>
<dbReference type="InParanoid" id="E3K638"/>
<accession>E3K638</accession>
<dbReference type="VEuPathDB" id="FungiDB:PGTG_05930"/>
<evidence type="ECO:0000313" key="3">
    <source>
        <dbReference type="Proteomes" id="UP000008783"/>
    </source>
</evidence>
<dbReference type="EMBL" id="DS178273">
    <property type="protein sequence ID" value="EFP79609.2"/>
    <property type="molecule type" value="Genomic_DNA"/>
</dbReference>
<organism evidence="2 3">
    <name type="scientific">Puccinia graminis f. sp. tritici (strain CRL 75-36-700-3 / race SCCL)</name>
    <name type="common">Black stem rust fungus</name>
    <dbReference type="NCBI Taxonomy" id="418459"/>
    <lineage>
        <taxon>Eukaryota</taxon>
        <taxon>Fungi</taxon>
        <taxon>Dikarya</taxon>
        <taxon>Basidiomycota</taxon>
        <taxon>Pucciniomycotina</taxon>
        <taxon>Pucciniomycetes</taxon>
        <taxon>Pucciniales</taxon>
        <taxon>Pucciniaceae</taxon>
        <taxon>Puccinia</taxon>
    </lineage>
</organism>
<feature type="compositionally biased region" description="Low complexity" evidence="1">
    <location>
        <begin position="64"/>
        <end position="84"/>
    </location>
</feature>
<feature type="region of interest" description="Disordered" evidence="1">
    <location>
        <begin position="154"/>
        <end position="206"/>
    </location>
</feature>
<dbReference type="AlphaFoldDB" id="E3K638"/>
<feature type="compositionally biased region" description="Basic and acidic residues" evidence="1">
    <location>
        <begin position="85"/>
        <end position="97"/>
    </location>
</feature>
<reference key="1">
    <citation type="submission" date="2007-01" db="EMBL/GenBank/DDBJ databases">
        <title>The Genome Sequence of Puccinia graminis f. sp. tritici Strain CRL 75-36-700-3.</title>
        <authorList>
            <consortium name="The Broad Institute Genome Sequencing Platform"/>
            <person name="Birren B."/>
            <person name="Lander E."/>
            <person name="Galagan J."/>
            <person name="Nusbaum C."/>
            <person name="Devon K."/>
            <person name="Cuomo C."/>
            <person name="Jaffe D."/>
            <person name="Butler J."/>
            <person name="Alvarez P."/>
            <person name="Gnerre S."/>
            <person name="Grabherr M."/>
            <person name="Mauceli E."/>
            <person name="Brockman W."/>
            <person name="Young S."/>
            <person name="LaButti K."/>
            <person name="Sykes S."/>
            <person name="DeCaprio D."/>
            <person name="Crawford M."/>
            <person name="Koehrsen M."/>
            <person name="Engels R."/>
            <person name="Montgomery P."/>
            <person name="Pearson M."/>
            <person name="Howarth C."/>
            <person name="Larson L."/>
            <person name="White J."/>
            <person name="Zeng Q."/>
            <person name="Kodira C."/>
            <person name="Yandava C."/>
            <person name="Alvarado L."/>
            <person name="O'Leary S."/>
            <person name="Szabo L."/>
            <person name="Dean R."/>
            <person name="Schein J."/>
        </authorList>
    </citation>
    <scope>NUCLEOTIDE SEQUENCE</scope>
    <source>
        <strain>CRL 75-36-700-3</strain>
    </source>
</reference>
<evidence type="ECO:0000256" key="1">
    <source>
        <dbReference type="SAM" id="MobiDB-lite"/>
    </source>
</evidence>
<dbReference type="Proteomes" id="UP000008783">
    <property type="component" value="Unassembled WGS sequence"/>
</dbReference>
<dbReference type="GeneID" id="10531444"/>
<dbReference type="OrthoDB" id="2510493at2759"/>
<feature type="region of interest" description="Disordered" evidence="1">
    <location>
        <begin position="64"/>
        <end position="108"/>
    </location>
</feature>
<reference evidence="3" key="2">
    <citation type="journal article" date="2011" name="Proc. Natl. Acad. Sci. U.S.A.">
        <title>Obligate biotrophy features unraveled by the genomic analysis of rust fungi.</title>
        <authorList>
            <person name="Duplessis S."/>
            <person name="Cuomo C.A."/>
            <person name="Lin Y.-C."/>
            <person name="Aerts A."/>
            <person name="Tisserant E."/>
            <person name="Veneault-Fourrey C."/>
            <person name="Joly D.L."/>
            <person name="Hacquard S."/>
            <person name="Amselem J."/>
            <person name="Cantarel B.L."/>
            <person name="Chiu R."/>
            <person name="Coutinho P.M."/>
            <person name="Feau N."/>
            <person name="Field M."/>
            <person name="Frey P."/>
            <person name="Gelhaye E."/>
            <person name="Goldberg J."/>
            <person name="Grabherr M.G."/>
            <person name="Kodira C.D."/>
            <person name="Kohler A."/>
            <person name="Kuees U."/>
            <person name="Lindquist E.A."/>
            <person name="Lucas S.M."/>
            <person name="Mago R."/>
            <person name="Mauceli E."/>
            <person name="Morin E."/>
            <person name="Murat C."/>
            <person name="Pangilinan J.L."/>
            <person name="Park R."/>
            <person name="Pearson M."/>
            <person name="Quesneville H."/>
            <person name="Rouhier N."/>
            <person name="Sakthikumar S."/>
            <person name="Salamov A.A."/>
            <person name="Schmutz J."/>
            <person name="Selles B."/>
            <person name="Shapiro H."/>
            <person name="Tanguay P."/>
            <person name="Tuskan G.A."/>
            <person name="Henrissat B."/>
            <person name="Van de Peer Y."/>
            <person name="Rouze P."/>
            <person name="Ellis J.G."/>
            <person name="Dodds P.N."/>
            <person name="Schein J.E."/>
            <person name="Zhong S."/>
            <person name="Hamelin R.C."/>
            <person name="Grigoriev I.V."/>
            <person name="Szabo L.J."/>
            <person name="Martin F."/>
        </authorList>
    </citation>
    <scope>NUCLEOTIDE SEQUENCE [LARGE SCALE GENOMIC DNA]</scope>
    <source>
        <strain evidence="3">CRL 75-36-700-3 / race SCCL</strain>
    </source>
</reference>
<dbReference type="RefSeq" id="XP_003324028.2">
    <property type="nucleotide sequence ID" value="XM_003323980.2"/>
</dbReference>
<protein>
    <submittedName>
        <fullName evidence="2">Uncharacterized protein</fullName>
    </submittedName>
</protein>
<sequence>MNAQVDRPTHLAGSLKKPACFKIQARFNNSNPNQQSADEQLRHSLDSIIILYNDQLLVQYGAASSSSSASTETKKPSTSAAAAADPKKNFAERRMTEGETQEETVRIDPAQAGFDRWLDPDHYYIAHPTLALNTVGLPQLIRAIREALHAVHPINTIPNTPRGPSRDAPSRTHSSRNPSLKTTDEPSVSTRLLARNPTNHQHAGLV</sequence>